<dbReference type="AlphaFoldDB" id="A0AA35PW51"/>
<dbReference type="EMBL" id="OX395144">
    <property type="protein sequence ID" value="CAI5798997.1"/>
    <property type="molecule type" value="Genomic_DNA"/>
</dbReference>
<accession>A0AA35PW51</accession>
<reference evidence="2" key="1">
    <citation type="submission" date="2022-12" db="EMBL/GenBank/DDBJ databases">
        <authorList>
            <person name="Alioto T."/>
            <person name="Alioto T."/>
            <person name="Gomez Garrido J."/>
        </authorList>
    </citation>
    <scope>NUCLEOTIDE SEQUENCE</scope>
</reference>
<gene>
    <name evidence="2" type="ORF">PODLI_1B036131</name>
</gene>
<evidence type="ECO:0000313" key="2">
    <source>
        <dbReference type="EMBL" id="CAI5798997.1"/>
    </source>
</evidence>
<proteinExistence type="predicted"/>
<dbReference type="Proteomes" id="UP001178461">
    <property type="component" value="Chromosome 18"/>
</dbReference>
<feature type="region of interest" description="Disordered" evidence="1">
    <location>
        <begin position="24"/>
        <end position="103"/>
    </location>
</feature>
<evidence type="ECO:0000256" key="1">
    <source>
        <dbReference type="SAM" id="MobiDB-lite"/>
    </source>
</evidence>
<sequence>MQASPLAKKPRAAALTIASAAAAAAGAQDGRRPAASEAPSGLAGEGCKDPRQVRKGGVSLSLFPGQVSPCRRASNTTSAERCLRASEQPASQKEGQRRGWGSC</sequence>
<organism evidence="2 3">
    <name type="scientific">Podarcis lilfordi</name>
    <name type="common">Lilford's wall lizard</name>
    <dbReference type="NCBI Taxonomy" id="74358"/>
    <lineage>
        <taxon>Eukaryota</taxon>
        <taxon>Metazoa</taxon>
        <taxon>Chordata</taxon>
        <taxon>Craniata</taxon>
        <taxon>Vertebrata</taxon>
        <taxon>Euteleostomi</taxon>
        <taxon>Lepidosauria</taxon>
        <taxon>Squamata</taxon>
        <taxon>Bifurcata</taxon>
        <taxon>Unidentata</taxon>
        <taxon>Episquamata</taxon>
        <taxon>Laterata</taxon>
        <taxon>Lacertibaenia</taxon>
        <taxon>Lacertidae</taxon>
        <taxon>Podarcis</taxon>
    </lineage>
</organism>
<name>A0AA35PW51_9SAUR</name>
<evidence type="ECO:0000313" key="3">
    <source>
        <dbReference type="Proteomes" id="UP001178461"/>
    </source>
</evidence>
<protein>
    <submittedName>
        <fullName evidence="2">Uncharacterized protein</fullName>
    </submittedName>
</protein>
<keyword evidence="3" id="KW-1185">Reference proteome</keyword>